<dbReference type="EMBL" id="MCGO01000020">
    <property type="protein sequence ID" value="ORY45105.1"/>
    <property type="molecule type" value="Genomic_DNA"/>
</dbReference>
<dbReference type="Proteomes" id="UP000193642">
    <property type="component" value="Unassembled WGS sequence"/>
</dbReference>
<keyword evidence="2" id="KW-1185">Reference proteome</keyword>
<accession>A0A1Y2CFN2</accession>
<evidence type="ECO:0000313" key="2">
    <source>
        <dbReference type="Proteomes" id="UP000193642"/>
    </source>
</evidence>
<name>A0A1Y2CFN2_9FUNG</name>
<organism evidence="1 2">
    <name type="scientific">Rhizoclosmatium globosum</name>
    <dbReference type="NCBI Taxonomy" id="329046"/>
    <lineage>
        <taxon>Eukaryota</taxon>
        <taxon>Fungi</taxon>
        <taxon>Fungi incertae sedis</taxon>
        <taxon>Chytridiomycota</taxon>
        <taxon>Chytridiomycota incertae sedis</taxon>
        <taxon>Chytridiomycetes</taxon>
        <taxon>Chytridiales</taxon>
        <taxon>Chytriomycetaceae</taxon>
        <taxon>Rhizoclosmatium</taxon>
    </lineage>
</organism>
<sequence length="228" mass="25833">MRTQKTAFRVWFRRARARALEREREREWRQEKAVWFYRNVLVGSGNTTGSSVWKPDVSRVFTGGLDHLRENHVAANRFNPDHIFWKLIVSTPSYIATPETEYTDRITSLWMCSKFGAGGDGSGQQNRLREDAEGYRVDELLRVSLLDLQDPDTKRSGRRKSKNSVSLSVNVSHVQVRKEAEYPLKPNAEAVCSGTQAVLFLFSGAKVGGRGRKGRDGGRARGRGCIRC</sequence>
<proteinExistence type="predicted"/>
<gene>
    <name evidence="1" type="ORF">BCR33DRAFT_193505</name>
</gene>
<comment type="caution">
    <text evidence="1">The sequence shown here is derived from an EMBL/GenBank/DDBJ whole genome shotgun (WGS) entry which is preliminary data.</text>
</comment>
<protein>
    <submittedName>
        <fullName evidence="1">Uncharacterized protein</fullName>
    </submittedName>
</protein>
<evidence type="ECO:0000313" key="1">
    <source>
        <dbReference type="EMBL" id="ORY45105.1"/>
    </source>
</evidence>
<dbReference type="OrthoDB" id="10618245at2759"/>
<reference evidence="1 2" key="1">
    <citation type="submission" date="2016-07" db="EMBL/GenBank/DDBJ databases">
        <title>Pervasive Adenine N6-methylation of Active Genes in Fungi.</title>
        <authorList>
            <consortium name="DOE Joint Genome Institute"/>
            <person name="Mondo S.J."/>
            <person name="Dannebaum R.O."/>
            <person name="Kuo R.C."/>
            <person name="Labutti K."/>
            <person name="Haridas S."/>
            <person name="Kuo A."/>
            <person name="Salamov A."/>
            <person name="Ahrendt S.R."/>
            <person name="Lipzen A."/>
            <person name="Sullivan W."/>
            <person name="Andreopoulos W.B."/>
            <person name="Clum A."/>
            <person name="Lindquist E."/>
            <person name="Daum C."/>
            <person name="Ramamoorthy G.K."/>
            <person name="Gryganskyi A."/>
            <person name="Culley D."/>
            <person name="Magnuson J.K."/>
            <person name="James T.Y."/>
            <person name="O'Malley M.A."/>
            <person name="Stajich J.E."/>
            <person name="Spatafora J.W."/>
            <person name="Visel A."/>
            <person name="Grigoriev I.V."/>
        </authorList>
    </citation>
    <scope>NUCLEOTIDE SEQUENCE [LARGE SCALE GENOMIC DNA]</scope>
    <source>
        <strain evidence="1 2">JEL800</strain>
    </source>
</reference>
<dbReference type="AlphaFoldDB" id="A0A1Y2CFN2"/>